<dbReference type="AlphaFoldDB" id="A0A8C4ZRS6"/>
<dbReference type="InterPro" id="IPR002498">
    <property type="entry name" value="PInositol-4-P-4/5-kinase_core"/>
</dbReference>
<dbReference type="CDD" id="cd17301">
    <property type="entry name" value="PIPKc_PIP5KI"/>
    <property type="match status" value="1"/>
</dbReference>
<dbReference type="GO" id="GO:0016308">
    <property type="term" value="F:1-phosphatidylinositol-4-phosphate 5-kinase activity"/>
    <property type="evidence" value="ECO:0007669"/>
    <property type="project" value="TreeGrafter"/>
</dbReference>
<dbReference type="GeneTree" id="ENSGT00940000154703"/>
<evidence type="ECO:0000256" key="1">
    <source>
        <dbReference type="PROSITE-ProRule" id="PRU00781"/>
    </source>
</evidence>
<name>A0A8C4ZRS6_GADMO</name>
<keyword evidence="1" id="KW-0067">ATP-binding</keyword>
<dbReference type="SUPFAM" id="SSF56104">
    <property type="entry name" value="SAICAR synthase-like"/>
    <property type="match status" value="1"/>
</dbReference>
<dbReference type="InterPro" id="IPR027484">
    <property type="entry name" value="PInositol-4-P-5-kinase_N"/>
</dbReference>
<dbReference type="GO" id="GO:0046854">
    <property type="term" value="P:phosphatidylinositol phosphate biosynthetic process"/>
    <property type="evidence" value="ECO:0007669"/>
    <property type="project" value="TreeGrafter"/>
</dbReference>
<dbReference type="InterPro" id="IPR023610">
    <property type="entry name" value="PInositol-4/5-P-5/4-kinase"/>
</dbReference>
<reference evidence="3" key="2">
    <citation type="submission" date="2025-09" db="UniProtKB">
        <authorList>
            <consortium name="Ensembl"/>
        </authorList>
    </citation>
    <scope>IDENTIFICATION</scope>
</reference>
<dbReference type="Gene3D" id="3.30.810.10">
    <property type="entry name" value="2-Layer Sandwich"/>
    <property type="match status" value="1"/>
</dbReference>
<dbReference type="Pfam" id="PF01504">
    <property type="entry name" value="PIP5K"/>
    <property type="match status" value="1"/>
</dbReference>
<keyword evidence="1" id="KW-0547">Nucleotide-binding</keyword>
<dbReference type="GO" id="GO:0005524">
    <property type="term" value="F:ATP binding"/>
    <property type="evidence" value="ECO:0007669"/>
    <property type="project" value="UniProtKB-UniRule"/>
</dbReference>
<dbReference type="InterPro" id="IPR027483">
    <property type="entry name" value="PInositol-4-P-4/5-kinase_C_sf"/>
</dbReference>
<organism evidence="3 4">
    <name type="scientific">Gadus morhua</name>
    <name type="common">Atlantic cod</name>
    <dbReference type="NCBI Taxonomy" id="8049"/>
    <lineage>
        <taxon>Eukaryota</taxon>
        <taxon>Metazoa</taxon>
        <taxon>Chordata</taxon>
        <taxon>Craniata</taxon>
        <taxon>Vertebrata</taxon>
        <taxon>Euteleostomi</taxon>
        <taxon>Actinopterygii</taxon>
        <taxon>Neopterygii</taxon>
        <taxon>Teleostei</taxon>
        <taxon>Neoteleostei</taxon>
        <taxon>Acanthomorphata</taxon>
        <taxon>Zeiogadaria</taxon>
        <taxon>Gadariae</taxon>
        <taxon>Gadiformes</taxon>
        <taxon>Gadoidei</taxon>
        <taxon>Gadidae</taxon>
        <taxon>Gadus</taxon>
    </lineage>
</organism>
<evidence type="ECO:0000313" key="3">
    <source>
        <dbReference type="Ensembl" id="ENSGMOP00000019292.2"/>
    </source>
</evidence>
<keyword evidence="1" id="KW-0418">Kinase</keyword>
<dbReference type="PROSITE" id="PS51455">
    <property type="entry name" value="PIPK"/>
    <property type="match status" value="1"/>
</dbReference>
<dbReference type="Gene3D" id="3.30.800.10">
    <property type="entry name" value="Phosphatidylinositol Phosphate Kinase II Beta"/>
    <property type="match status" value="1"/>
</dbReference>
<evidence type="ECO:0000259" key="2">
    <source>
        <dbReference type="PROSITE" id="PS51455"/>
    </source>
</evidence>
<keyword evidence="1" id="KW-0808">Transferase</keyword>
<dbReference type="OMA" id="QTGSKYC"/>
<dbReference type="GO" id="GO:0005886">
    <property type="term" value="C:plasma membrane"/>
    <property type="evidence" value="ECO:0007669"/>
    <property type="project" value="TreeGrafter"/>
</dbReference>
<dbReference type="GO" id="GO:0005737">
    <property type="term" value="C:cytoplasm"/>
    <property type="evidence" value="ECO:0007669"/>
    <property type="project" value="UniProtKB-SubCell"/>
</dbReference>
<dbReference type="SMART" id="SM00330">
    <property type="entry name" value="PIPKc"/>
    <property type="match status" value="1"/>
</dbReference>
<protein>
    <recommendedName>
        <fullName evidence="2">PIPK domain-containing protein</fullName>
    </recommendedName>
</protein>
<dbReference type="PANTHER" id="PTHR23086">
    <property type="entry name" value="PHOSPHATIDYLINOSITOL-4-PHOSPHATE 5-KINASE"/>
    <property type="match status" value="1"/>
</dbReference>
<dbReference type="PANTHER" id="PTHR23086:SF54">
    <property type="entry name" value="PHOSPHATIDYLINOSITOL 4-PHOSPHATE 5-KINASE TYPE-1 ALPHA"/>
    <property type="match status" value="1"/>
</dbReference>
<proteinExistence type="predicted"/>
<keyword evidence="4" id="KW-1185">Reference proteome</keyword>
<dbReference type="Ensembl" id="ENSGMOT00000019760.2">
    <property type="protein sequence ID" value="ENSGMOP00000019292.2"/>
    <property type="gene ID" value="ENSGMOG00000017691.2"/>
</dbReference>
<reference evidence="3" key="1">
    <citation type="submission" date="2025-08" db="UniProtKB">
        <authorList>
            <consortium name="Ensembl"/>
        </authorList>
    </citation>
    <scope>IDENTIFICATION</scope>
</reference>
<feature type="domain" description="PIPK" evidence="2">
    <location>
        <begin position="52"/>
        <end position="421"/>
    </location>
</feature>
<sequence length="513" mass="56589">SSYIVILSTDLAGNQKVAFSEAPGTSSSQAMKKTIGHRGIDPTGETTYKKTTSSALKGAIQLGITHTVGSLSHKPERDVLMQDFEVVESIFFPREGSNLTPGHHYSDFRFKTYAPIAFRYFREMFGIRPDDYLCSLCSEPLIELSNSGASGSLFYVSSDDEFIIKTVQHKEAEFLQKLLPGYFMNLNQNKRTLLPKFYGLYCIQAGGKNIRLVVMNNLLPCAVRMHLKYDLKGSTYKRRASAKERDKASPTFKDLDLKQELADGLLLEADNYSAVCKTIQRDCLLLQSFKIMDYSLLVGVHNVEQACRERGSQVAELGAASGASDQRRPLGQKSLYNTAIESIQGDAGGTSSQDTEDQMGGIPACNTKGERLLLYIGIIDILQSYRLVKKIEHSWKALDTVSVHRPGFYAERFSEVHVQHRRGAVLTLLTHTRFLMRNTFCSVAQCSGRPDLLPKSSVPAMDAVTGEVAGAAAIPAHQTPPLPRTVCARCQRCCCSSSTRDSEAVSLAPPRGE</sequence>
<evidence type="ECO:0000313" key="4">
    <source>
        <dbReference type="Proteomes" id="UP000694546"/>
    </source>
</evidence>
<dbReference type="Proteomes" id="UP000694546">
    <property type="component" value="Chromosome 22"/>
</dbReference>
<accession>A0A8C4ZRS6</accession>